<dbReference type="RefSeq" id="WP_197687124.1">
    <property type="nucleotide sequence ID" value="NZ_LT859958.1"/>
</dbReference>
<dbReference type="InterPro" id="IPR001764">
    <property type="entry name" value="Glyco_hydro_3_N"/>
</dbReference>
<dbReference type="Pfam" id="PF00933">
    <property type="entry name" value="Glyco_hydro_3"/>
    <property type="match status" value="1"/>
</dbReference>
<evidence type="ECO:0000256" key="3">
    <source>
        <dbReference type="ARBA" id="ARBA00023277"/>
    </source>
</evidence>
<organism evidence="6 7">
    <name type="scientific">Candidatus Brevifilum fermentans</name>
    <dbReference type="NCBI Taxonomy" id="1986204"/>
    <lineage>
        <taxon>Bacteria</taxon>
        <taxon>Bacillati</taxon>
        <taxon>Chloroflexota</taxon>
        <taxon>Anaerolineae</taxon>
        <taxon>Anaerolineales</taxon>
        <taxon>Anaerolineaceae</taxon>
        <taxon>Candidatus Brevifilum</taxon>
    </lineage>
</organism>
<evidence type="ECO:0000256" key="2">
    <source>
        <dbReference type="ARBA" id="ARBA00022801"/>
    </source>
</evidence>
<evidence type="ECO:0000256" key="1">
    <source>
        <dbReference type="ARBA" id="ARBA00005336"/>
    </source>
</evidence>
<sequence>MPNIQQLIAEMTLEEKASLCSGLNLWYTKPVERLGIPSIMVTDGPHGLRKQVEVNDMGGLSESYPATCFPTASALAATWDRELVQQVGIALGEECRQERVLVLLGPGANIKRSPLCGRNFEYFSEDPFLSGEIAKSHILGVQSQGVGTSLKHFATNNQEYRRMTVDAVIDTRALHEIYLAGFEIAVRETQPWTIMGAYNRLNGTYCCENPLLLNEILRKRWGFHGLVMTDWGAMNARVAALESGLELEMPGPADANDARIVEAVRSGELDIAVLDQAVERILEMVFKAQPVFAEDDRFDQDAHHALARRVAAEGSVLLKNAGEILPLEKTARIALLGSFAKQPRYQGAGSSLINPLRLDNLHDEMVKIAGSENIAYAPGYPGQGLIFDANLLNEAVQLAQTADIVVVHIGLPDSFEVEGMDRGHLKLPESHNRLVEAVCAIHDKVVVVLSNGSPVEMPWVDQVEAILEGYLGGQAGGGGLADVLYGLVNPSGKLAETFPLRLEDHPSHAYFPGGPKTVEYRESLFVGYRFFETVDKPVLFPFGHGLSYTTFAYEDLRLSHSTLTDQETLTVRLTVRNTGARAGKEVVQVYINPESPTAFRPKMELKGFEKVALQPGEAREVNITLGRRAFAHFSTALNDWQVEPGNYRILVGSSSREIHLEGTVQLTATQTPAPIPERDRVPAYVNFPSDARIARADFEALLGRPTPNNTISEREPATINTPLADLQHSFVARQLKKVVQKEIEAMSEDNPDSPNTLMITAMMLDAPLRTILMFGGDKLNQTMMDGLILMINRRFIKGLIKLVQGQKQLKS</sequence>
<dbReference type="KEGG" id="abat:CFX1CAM_1977"/>
<dbReference type="SUPFAM" id="SSF52279">
    <property type="entry name" value="Beta-D-glucan exohydrolase, C-terminal domain"/>
    <property type="match status" value="1"/>
</dbReference>
<accession>A0A1Y6K5Q7</accession>
<dbReference type="InterPro" id="IPR026891">
    <property type="entry name" value="Fn3-like"/>
</dbReference>
<dbReference type="FunFam" id="2.60.40.10:FF:000495">
    <property type="entry name" value="Periplasmic beta-glucosidase"/>
    <property type="match status" value="1"/>
</dbReference>
<keyword evidence="7" id="KW-1185">Reference proteome</keyword>
<feature type="domain" description="Fibronectin type III-like" evidence="5">
    <location>
        <begin position="585"/>
        <end position="655"/>
    </location>
</feature>
<name>A0A1Y6K5Q7_9CHLR</name>
<evidence type="ECO:0000259" key="5">
    <source>
        <dbReference type="SMART" id="SM01217"/>
    </source>
</evidence>
<dbReference type="Gene3D" id="2.60.40.10">
    <property type="entry name" value="Immunoglobulins"/>
    <property type="match status" value="1"/>
</dbReference>
<dbReference type="Pfam" id="PF01915">
    <property type="entry name" value="Glyco_hydro_3_C"/>
    <property type="match status" value="1"/>
</dbReference>
<evidence type="ECO:0000313" key="7">
    <source>
        <dbReference type="Proteomes" id="UP000195514"/>
    </source>
</evidence>
<keyword evidence="3" id="KW-0119">Carbohydrate metabolism</keyword>
<keyword evidence="2 4" id="KW-0378">Hydrolase</keyword>
<dbReference type="InterPro" id="IPR036962">
    <property type="entry name" value="Glyco_hydro_3_N_sf"/>
</dbReference>
<dbReference type="PANTHER" id="PTHR42715:SF10">
    <property type="entry name" value="BETA-GLUCOSIDASE"/>
    <property type="match status" value="1"/>
</dbReference>
<dbReference type="InterPro" id="IPR036881">
    <property type="entry name" value="Glyco_hydro_3_C_sf"/>
</dbReference>
<dbReference type="PANTHER" id="PTHR42715">
    <property type="entry name" value="BETA-GLUCOSIDASE"/>
    <property type="match status" value="1"/>
</dbReference>
<dbReference type="Gene3D" id="3.40.50.1700">
    <property type="entry name" value="Glycoside hydrolase family 3 C-terminal domain"/>
    <property type="match status" value="1"/>
</dbReference>
<evidence type="ECO:0000256" key="4">
    <source>
        <dbReference type="RuleBase" id="RU361161"/>
    </source>
</evidence>
<comment type="similarity">
    <text evidence="1 4">Belongs to the glycosyl hydrolase 3 family.</text>
</comment>
<evidence type="ECO:0000313" key="6">
    <source>
        <dbReference type="EMBL" id="SMX55042.1"/>
    </source>
</evidence>
<dbReference type="InterPro" id="IPR002772">
    <property type="entry name" value="Glyco_hydro_3_C"/>
</dbReference>
<dbReference type="InterPro" id="IPR013783">
    <property type="entry name" value="Ig-like_fold"/>
</dbReference>
<dbReference type="PROSITE" id="PS00775">
    <property type="entry name" value="GLYCOSYL_HYDROL_F3"/>
    <property type="match status" value="1"/>
</dbReference>
<dbReference type="SMART" id="SM01217">
    <property type="entry name" value="Fn3_like"/>
    <property type="match status" value="1"/>
</dbReference>
<dbReference type="EC" id="3.2.1.21" evidence="6"/>
<dbReference type="GO" id="GO:0008422">
    <property type="term" value="F:beta-glucosidase activity"/>
    <property type="evidence" value="ECO:0007669"/>
    <property type="project" value="UniProtKB-EC"/>
</dbReference>
<reference evidence="7" key="1">
    <citation type="submission" date="2017-05" db="EMBL/GenBank/DDBJ databases">
        <authorList>
            <person name="Kirkegaard R."/>
            <person name="Mcilroy J S."/>
        </authorList>
    </citation>
    <scope>NUCLEOTIDE SEQUENCE [LARGE SCALE GENOMIC DNA]</scope>
</reference>
<dbReference type="PRINTS" id="PR00133">
    <property type="entry name" value="GLHYDRLASE3"/>
</dbReference>
<dbReference type="EMBL" id="LT859958">
    <property type="protein sequence ID" value="SMX55042.1"/>
    <property type="molecule type" value="Genomic_DNA"/>
</dbReference>
<dbReference type="InterPro" id="IPR019800">
    <property type="entry name" value="Glyco_hydro_3_AS"/>
</dbReference>
<dbReference type="Proteomes" id="UP000195514">
    <property type="component" value="Chromosome I"/>
</dbReference>
<dbReference type="Gene3D" id="3.20.20.300">
    <property type="entry name" value="Glycoside hydrolase, family 3, N-terminal domain"/>
    <property type="match status" value="1"/>
</dbReference>
<keyword evidence="4 6" id="KW-0326">Glycosidase</keyword>
<dbReference type="InterPro" id="IPR050288">
    <property type="entry name" value="Cellulose_deg_GH3"/>
</dbReference>
<dbReference type="SUPFAM" id="SSF51445">
    <property type="entry name" value="(Trans)glycosidases"/>
    <property type="match status" value="1"/>
</dbReference>
<dbReference type="Pfam" id="PF14310">
    <property type="entry name" value="Fn3-like"/>
    <property type="match status" value="1"/>
</dbReference>
<proteinExistence type="inferred from homology"/>
<dbReference type="InterPro" id="IPR017853">
    <property type="entry name" value="GH"/>
</dbReference>
<protein>
    <submittedName>
        <fullName evidence="6">Thermostable beta-glucosidase B</fullName>
        <ecNumber evidence="6">3.2.1.21</ecNumber>
    </submittedName>
</protein>
<dbReference type="GO" id="GO:0005975">
    <property type="term" value="P:carbohydrate metabolic process"/>
    <property type="evidence" value="ECO:0007669"/>
    <property type="project" value="InterPro"/>
</dbReference>
<dbReference type="AlphaFoldDB" id="A0A1Y6K5Q7"/>
<gene>
    <name evidence="6" type="primary">bglB</name>
    <name evidence="6" type="ORF">CFX1CAM_1977</name>
</gene>